<dbReference type="GO" id="GO:0016209">
    <property type="term" value="F:antioxidant activity"/>
    <property type="evidence" value="ECO:0007669"/>
    <property type="project" value="InterPro"/>
</dbReference>
<accession>A0A9X1X067</accession>
<keyword evidence="3" id="KW-1185">Reference proteome</keyword>
<dbReference type="GO" id="GO:0016491">
    <property type="term" value="F:oxidoreductase activity"/>
    <property type="evidence" value="ECO:0007669"/>
    <property type="project" value="InterPro"/>
</dbReference>
<dbReference type="AlphaFoldDB" id="A0A9X1X067"/>
<dbReference type="PANTHER" id="PTHR42852:SF13">
    <property type="entry name" value="PROTEIN DIPZ"/>
    <property type="match status" value="1"/>
</dbReference>
<dbReference type="SUPFAM" id="SSF52833">
    <property type="entry name" value="Thioredoxin-like"/>
    <property type="match status" value="1"/>
</dbReference>
<dbReference type="Pfam" id="PF00578">
    <property type="entry name" value="AhpC-TSA"/>
    <property type="match status" value="1"/>
</dbReference>
<dbReference type="RefSeq" id="WP_245128678.1">
    <property type="nucleotide sequence ID" value="NZ_JALJEJ010000002.1"/>
</dbReference>
<comment type="caution">
    <text evidence="2">The sequence shown here is derived from an EMBL/GenBank/DDBJ whole genome shotgun (WGS) entry which is preliminary data.</text>
</comment>
<protein>
    <submittedName>
        <fullName evidence="2">TlpA family protein disulfide reductase</fullName>
    </submittedName>
</protein>
<evidence type="ECO:0000313" key="3">
    <source>
        <dbReference type="Proteomes" id="UP001139450"/>
    </source>
</evidence>
<reference evidence="2" key="1">
    <citation type="submission" date="2022-04" db="EMBL/GenBank/DDBJ databases">
        <title>Mucilaginibacter sp. RS28 isolated from freshwater.</title>
        <authorList>
            <person name="Ko S.-R."/>
        </authorList>
    </citation>
    <scope>NUCLEOTIDE SEQUENCE</scope>
    <source>
        <strain evidence="2">RS28</strain>
    </source>
</reference>
<dbReference type="Gene3D" id="3.40.30.10">
    <property type="entry name" value="Glutaredoxin"/>
    <property type="match status" value="1"/>
</dbReference>
<evidence type="ECO:0000313" key="2">
    <source>
        <dbReference type="EMBL" id="MCJ8208842.1"/>
    </source>
</evidence>
<dbReference type="CDD" id="cd02966">
    <property type="entry name" value="TlpA_like_family"/>
    <property type="match status" value="1"/>
</dbReference>
<evidence type="ECO:0000259" key="1">
    <source>
        <dbReference type="PROSITE" id="PS51352"/>
    </source>
</evidence>
<dbReference type="InterPro" id="IPR000866">
    <property type="entry name" value="AhpC/TSA"/>
</dbReference>
<feature type="domain" description="Thioredoxin" evidence="1">
    <location>
        <begin position="333"/>
        <end position="470"/>
    </location>
</feature>
<dbReference type="PROSITE" id="PS51352">
    <property type="entry name" value="THIOREDOXIN_2"/>
    <property type="match status" value="1"/>
</dbReference>
<dbReference type="InterPro" id="IPR050553">
    <property type="entry name" value="Thioredoxin_ResA/DsbE_sf"/>
</dbReference>
<proteinExistence type="predicted"/>
<name>A0A9X1X067_9SPHI</name>
<dbReference type="EMBL" id="JALJEJ010000002">
    <property type="protein sequence ID" value="MCJ8208842.1"/>
    <property type="molecule type" value="Genomic_DNA"/>
</dbReference>
<dbReference type="Proteomes" id="UP001139450">
    <property type="component" value="Unassembled WGS sequence"/>
</dbReference>
<dbReference type="PANTHER" id="PTHR42852">
    <property type="entry name" value="THIOL:DISULFIDE INTERCHANGE PROTEIN DSBE"/>
    <property type="match status" value="1"/>
</dbReference>
<gene>
    <name evidence="2" type="ORF">MUY27_03925</name>
</gene>
<dbReference type="InterPro" id="IPR036249">
    <property type="entry name" value="Thioredoxin-like_sf"/>
</dbReference>
<sequence length="470" mass="54121">MRLLFFILLACLCLNHLKGQSLDKIGDKNQRLEQGISLTGKNATITVINQTKDTINLKGRISFYLPISEGLIEEKIAPGKSSTIKIKMNYADFVQFTSVLFSIYTAPGKNVRCIIENKNPIKLKFEGDLSDENNYYQDYFKVARSNNVYYQAGGQIKDFNDFPALADSINKLNLDFLKNYDRPLPGLFKEYEFWRLMYNNAFLKHHVPFDLSFKSGRKMKLDSGYYRFDKETPLIGPSVQLSSEYLWYAVFRLRDAAINKNKPDSLLPATMLAVAENEFEKNEIGDVVKMRLLYDAYARSKSNYEDLLRGVTFANPQNRKILDSVSQARFSLPLMGKKAPGFRLMDGRGNTVELSQFKNHLIIINFWASWCAPCIQEFSFENKIYSMYKYSKNLLVINVCIDSSLDAWRKLSAKHQLQMVNLFADDVQTEYLKKQYNISSLPKSILLDGNQAIINNNFKRASEVRLQDLD</sequence>
<dbReference type="InterPro" id="IPR013766">
    <property type="entry name" value="Thioredoxin_domain"/>
</dbReference>
<organism evidence="2 3">
    <name type="scientific">Mucilaginibacter straminoryzae</name>
    <dbReference type="NCBI Taxonomy" id="2932774"/>
    <lineage>
        <taxon>Bacteria</taxon>
        <taxon>Pseudomonadati</taxon>
        <taxon>Bacteroidota</taxon>
        <taxon>Sphingobacteriia</taxon>
        <taxon>Sphingobacteriales</taxon>
        <taxon>Sphingobacteriaceae</taxon>
        <taxon>Mucilaginibacter</taxon>
    </lineage>
</organism>